<keyword evidence="2" id="KW-1185">Reference proteome</keyword>
<comment type="caution">
    <text evidence="1">The sequence shown here is derived from an EMBL/GenBank/DDBJ whole genome shotgun (WGS) entry which is preliminary data.</text>
</comment>
<accession>A0AAD2FBW4</accession>
<protein>
    <recommendedName>
        <fullName evidence="3">Leucine-rich repeat domain-containing protein</fullName>
    </recommendedName>
</protein>
<dbReference type="PANTHER" id="PTHR45661:SF3">
    <property type="entry name" value="IG-LIKE DOMAIN-CONTAINING PROTEIN"/>
    <property type="match status" value="1"/>
</dbReference>
<dbReference type="InterPro" id="IPR032675">
    <property type="entry name" value="LRR_dom_sf"/>
</dbReference>
<organism evidence="1 2">
    <name type="scientific">Cylindrotheca closterium</name>
    <dbReference type="NCBI Taxonomy" id="2856"/>
    <lineage>
        <taxon>Eukaryota</taxon>
        <taxon>Sar</taxon>
        <taxon>Stramenopiles</taxon>
        <taxon>Ochrophyta</taxon>
        <taxon>Bacillariophyta</taxon>
        <taxon>Bacillariophyceae</taxon>
        <taxon>Bacillariophycidae</taxon>
        <taxon>Bacillariales</taxon>
        <taxon>Bacillariaceae</taxon>
        <taxon>Cylindrotheca</taxon>
    </lineage>
</organism>
<sequence>MERKRHSWEGMDHDAGFLYTGQSRGAIRRDAKYITVDTDIERIPNWRLHSLENLVWLEFPDQLKVIGDNAFYCCFVLQRVIFPGSLTDIGNNAFEGCYELNPVVLPEGLQTIGIAAFRSCRSLRAIEVPSTVQMIATSAFADCSSLESAALPDFIEYVNGWFLRCGSLRHVSLSSKTTTIEPYAFSRCWSLMSLELPETMSSIRDGSLISCASLRNVYLPNNISRIGEPFAGCEDLLQVFEEDQLFHVLKHRFDGLPVHRICYFQKYKEENTVLEEIRQSLASEAFDNFQDGLEMTPLHILALSCKPRANLWIELQRRFPRCLELGDKWGSRPIDYLVENMTPSSLPLLTHCIYASTGAPLKSLRSAKWKITILRLIEELSDKTSRRVQVDRIHNMLFKYLQMEALSMLEEALWKVQISEGERAAWLVPANEYRLSCRIKSGAEIVIPNVFCFMEKVDRI</sequence>
<dbReference type="PANTHER" id="PTHR45661">
    <property type="entry name" value="SURFACE ANTIGEN"/>
    <property type="match status" value="1"/>
</dbReference>
<dbReference type="EMBL" id="CAKOGP040000001">
    <property type="protein sequence ID" value="CAJ1891613.1"/>
    <property type="molecule type" value="Genomic_DNA"/>
</dbReference>
<dbReference type="InterPro" id="IPR026906">
    <property type="entry name" value="LRR_5"/>
</dbReference>
<evidence type="ECO:0000313" key="1">
    <source>
        <dbReference type="EMBL" id="CAJ1891613.1"/>
    </source>
</evidence>
<evidence type="ECO:0008006" key="3">
    <source>
        <dbReference type="Google" id="ProtNLM"/>
    </source>
</evidence>
<dbReference type="InterPro" id="IPR053139">
    <property type="entry name" value="Surface_bspA-like"/>
</dbReference>
<name>A0AAD2FBW4_9STRA</name>
<proteinExistence type="predicted"/>
<dbReference type="Proteomes" id="UP001295423">
    <property type="component" value="Unassembled WGS sequence"/>
</dbReference>
<gene>
    <name evidence="1" type="ORF">CYCCA115_LOCUS75</name>
</gene>
<reference evidence="1" key="1">
    <citation type="submission" date="2023-08" db="EMBL/GenBank/DDBJ databases">
        <authorList>
            <person name="Audoor S."/>
            <person name="Bilcke G."/>
        </authorList>
    </citation>
    <scope>NUCLEOTIDE SEQUENCE</scope>
</reference>
<dbReference type="Pfam" id="PF13306">
    <property type="entry name" value="LRR_5"/>
    <property type="match status" value="1"/>
</dbReference>
<evidence type="ECO:0000313" key="2">
    <source>
        <dbReference type="Proteomes" id="UP001295423"/>
    </source>
</evidence>
<dbReference type="AlphaFoldDB" id="A0AAD2FBW4"/>
<dbReference type="Gene3D" id="3.80.10.10">
    <property type="entry name" value="Ribonuclease Inhibitor"/>
    <property type="match status" value="1"/>
</dbReference>
<dbReference type="SUPFAM" id="SSF52058">
    <property type="entry name" value="L domain-like"/>
    <property type="match status" value="1"/>
</dbReference>